<sequence>MITCASKIAKMQSLLLGGSLCDLGSGGVFLLNTLDDSNSYGLTHVPHSKTTKGRILRESFNHHGLGWNHLNHTSITILQKFGLLLKLLTRSPVNLGQDFRKLHSNVRSVAVKDWCVSITNLARMVHDNDLGCEVGSFLGRVVLGVGCNKTTLEILDCNILHIKSNIVTWKSLCESLMVHLNRLNLSCQPSGTKSHHHTRLHNPSLYTSHWHSTNTTNLVDILQWKP</sequence>
<dbReference type="AlphaFoldDB" id="C6T893"/>
<accession>C6T893</accession>
<proteinExistence type="evidence at transcript level"/>
<dbReference type="EMBL" id="BT093688">
    <property type="protein sequence ID" value="ACU18045.1"/>
    <property type="molecule type" value="mRNA"/>
</dbReference>
<name>C6T893_SOYBN</name>
<organism evidence="1">
    <name type="scientific">Glycine max</name>
    <name type="common">Soybean</name>
    <name type="synonym">Glycine hispida</name>
    <dbReference type="NCBI Taxonomy" id="3847"/>
    <lineage>
        <taxon>Eukaryota</taxon>
        <taxon>Viridiplantae</taxon>
        <taxon>Streptophyta</taxon>
        <taxon>Embryophyta</taxon>
        <taxon>Tracheophyta</taxon>
        <taxon>Spermatophyta</taxon>
        <taxon>Magnoliopsida</taxon>
        <taxon>eudicotyledons</taxon>
        <taxon>Gunneridae</taxon>
        <taxon>Pentapetalae</taxon>
        <taxon>rosids</taxon>
        <taxon>fabids</taxon>
        <taxon>Fabales</taxon>
        <taxon>Fabaceae</taxon>
        <taxon>Papilionoideae</taxon>
        <taxon>50 kb inversion clade</taxon>
        <taxon>NPAAA clade</taxon>
        <taxon>indigoferoid/millettioid clade</taxon>
        <taxon>Phaseoleae</taxon>
        <taxon>Glycine</taxon>
        <taxon>Glycine subgen. Soja</taxon>
    </lineage>
</organism>
<reference evidence="1" key="1">
    <citation type="submission" date="2009-08" db="EMBL/GenBank/DDBJ databases">
        <authorList>
            <person name="Cheung F."/>
            <person name="Xiao Y."/>
            <person name="Chan A."/>
            <person name="Moskal W."/>
            <person name="Town C.D."/>
        </authorList>
    </citation>
    <scope>NUCLEOTIDE SEQUENCE</scope>
</reference>
<protein>
    <submittedName>
        <fullName evidence="1">Uncharacterized protein</fullName>
    </submittedName>
</protein>
<evidence type="ECO:0000313" key="1">
    <source>
        <dbReference type="EMBL" id="ACU18045.1"/>
    </source>
</evidence>